<proteinExistence type="predicted"/>
<evidence type="ECO:0000313" key="2">
    <source>
        <dbReference type="Proteomes" id="UP001560019"/>
    </source>
</evidence>
<dbReference type="EMBL" id="JBEHHI010000001">
    <property type="protein sequence ID" value="MEX5727659.1"/>
    <property type="molecule type" value="Genomic_DNA"/>
</dbReference>
<evidence type="ECO:0000313" key="1">
    <source>
        <dbReference type="EMBL" id="MEX5727659.1"/>
    </source>
</evidence>
<dbReference type="Gene3D" id="3.40.50.150">
    <property type="entry name" value="Vaccinia Virus protein VP39"/>
    <property type="match status" value="1"/>
</dbReference>
<gene>
    <name evidence="1" type="ORF">Ga0609869_001012</name>
</gene>
<name>A0ABV3XR24_9RHOB</name>
<sequence>MKPMAEEGSDMDLPELSFPEKERKHVQSRYDAAEVILEYGSGGSTAYAASRPSKLIFSVESDFDWAIGLQRALDTSALPSQALIYYVDIGATGDWGRPVNASKWTQFYRYPLAVWDEAFFRMPDLVLIDGRFRPGCFVATCLRLTRPATILFDDYVNRKQYHHVERFFKPTRRIGRMAEFEVEPRKYSRDEVSEMVGYFFEASYAQAPAQPVTA</sequence>
<organism evidence="1 2">
    <name type="scientific">Rhodovulum iodosum</name>
    <dbReference type="NCBI Taxonomy" id="68291"/>
    <lineage>
        <taxon>Bacteria</taxon>
        <taxon>Pseudomonadati</taxon>
        <taxon>Pseudomonadota</taxon>
        <taxon>Alphaproteobacteria</taxon>
        <taxon>Rhodobacterales</taxon>
        <taxon>Paracoccaceae</taxon>
        <taxon>Rhodovulum</taxon>
    </lineage>
</organism>
<dbReference type="Proteomes" id="UP001560019">
    <property type="component" value="Unassembled WGS sequence"/>
</dbReference>
<dbReference type="InterPro" id="IPR029063">
    <property type="entry name" value="SAM-dependent_MTases_sf"/>
</dbReference>
<reference evidence="1 2" key="1">
    <citation type="submission" date="2024-06" db="EMBL/GenBank/DDBJ databases">
        <title>Genome of Rhodovulum iodosum, a marine photoferrotroph.</title>
        <authorList>
            <person name="Bianchini G."/>
            <person name="Nikeleit V."/>
            <person name="Kappler A."/>
            <person name="Bryce C."/>
            <person name="Sanchez-Baracaldo P."/>
        </authorList>
    </citation>
    <scope>NUCLEOTIDE SEQUENCE [LARGE SCALE GENOMIC DNA]</scope>
    <source>
        <strain evidence="1 2">UT/N1</strain>
    </source>
</reference>
<evidence type="ECO:0008006" key="3">
    <source>
        <dbReference type="Google" id="ProtNLM"/>
    </source>
</evidence>
<protein>
    <recommendedName>
        <fullName evidence="3">Class I SAM-dependent methyltransferase</fullName>
    </recommendedName>
</protein>
<keyword evidence="2" id="KW-1185">Reference proteome</keyword>
<accession>A0ABV3XR24</accession>
<comment type="caution">
    <text evidence="1">The sequence shown here is derived from an EMBL/GenBank/DDBJ whole genome shotgun (WGS) entry which is preliminary data.</text>
</comment>